<dbReference type="GO" id="GO:0046856">
    <property type="term" value="P:phosphatidylinositol dephosphorylation"/>
    <property type="evidence" value="ECO:0007669"/>
    <property type="project" value="InterPro"/>
</dbReference>
<dbReference type="Pfam" id="PF02383">
    <property type="entry name" value="Syja_N"/>
    <property type="match status" value="1"/>
</dbReference>
<dbReference type="GeneTree" id="ENSGT00550000074943"/>
<evidence type="ECO:0000256" key="4">
    <source>
        <dbReference type="SAM" id="Phobius"/>
    </source>
</evidence>
<dbReference type="AlphaFoldDB" id="A0A8C1HMG3"/>
<keyword evidence="2" id="KW-0378">Hydrolase</keyword>
<dbReference type="PANTHER" id="PTHR45738">
    <property type="entry name" value="POLYPHOSPHOINOSITIDE PHOSPHATASE"/>
    <property type="match status" value="1"/>
</dbReference>
<keyword evidence="7" id="KW-1185">Reference proteome</keyword>
<keyword evidence="4" id="KW-0812">Transmembrane</keyword>
<feature type="transmembrane region" description="Helical" evidence="4">
    <location>
        <begin position="6"/>
        <end position="30"/>
    </location>
</feature>
<proteinExistence type="predicted"/>
<evidence type="ECO:0000313" key="7">
    <source>
        <dbReference type="Proteomes" id="UP001108240"/>
    </source>
</evidence>
<evidence type="ECO:0000259" key="5">
    <source>
        <dbReference type="PROSITE" id="PS50275"/>
    </source>
</evidence>
<dbReference type="GO" id="GO:0012505">
    <property type="term" value="C:endomembrane system"/>
    <property type="evidence" value="ECO:0007669"/>
    <property type="project" value="UniProtKB-SubCell"/>
</dbReference>
<reference evidence="6" key="1">
    <citation type="submission" date="2025-08" db="UniProtKB">
        <authorList>
            <consortium name="Ensembl"/>
        </authorList>
    </citation>
    <scope>IDENTIFICATION</scope>
</reference>
<organism evidence="6 7">
    <name type="scientific">Cyprinus carpio carpio</name>
    <dbReference type="NCBI Taxonomy" id="630221"/>
    <lineage>
        <taxon>Eukaryota</taxon>
        <taxon>Metazoa</taxon>
        <taxon>Chordata</taxon>
        <taxon>Craniata</taxon>
        <taxon>Vertebrata</taxon>
        <taxon>Euteleostomi</taxon>
        <taxon>Actinopterygii</taxon>
        <taxon>Neopterygii</taxon>
        <taxon>Teleostei</taxon>
        <taxon>Ostariophysi</taxon>
        <taxon>Cypriniformes</taxon>
        <taxon>Cyprinidae</taxon>
        <taxon>Cyprininae</taxon>
        <taxon>Cyprinus</taxon>
    </lineage>
</organism>
<evidence type="ECO:0000256" key="1">
    <source>
        <dbReference type="ARBA" id="ARBA00004308"/>
    </source>
</evidence>
<accession>A0A8C1HMG3</accession>
<comment type="subcellular location">
    <subcellularLocation>
        <location evidence="1">Endomembrane system</location>
    </subcellularLocation>
</comment>
<dbReference type="PROSITE" id="PS50275">
    <property type="entry name" value="SAC"/>
    <property type="match status" value="1"/>
</dbReference>
<dbReference type="PANTHER" id="PTHR45738:SF5">
    <property type="entry name" value="POLYPHOSPHOINOSITIDE PHOSPHATASE"/>
    <property type="match status" value="1"/>
</dbReference>
<dbReference type="InterPro" id="IPR043573">
    <property type="entry name" value="Fig4-like"/>
</dbReference>
<keyword evidence="3 4" id="KW-0472">Membrane</keyword>
<keyword evidence="4" id="KW-1133">Transmembrane helix</keyword>
<evidence type="ECO:0000256" key="2">
    <source>
        <dbReference type="ARBA" id="ARBA00022801"/>
    </source>
</evidence>
<name>A0A8C1HMG3_CYPCA</name>
<dbReference type="Proteomes" id="UP001108240">
    <property type="component" value="Unplaced"/>
</dbReference>
<protein>
    <submittedName>
        <fullName evidence="6">FIG4 phosphoinositide 5-phosphatase</fullName>
    </submittedName>
</protein>
<evidence type="ECO:0000313" key="6">
    <source>
        <dbReference type="Ensembl" id="ENSCCRP00000060801.2"/>
    </source>
</evidence>
<dbReference type="InterPro" id="IPR002013">
    <property type="entry name" value="SAC_dom"/>
</dbReference>
<evidence type="ECO:0000256" key="3">
    <source>
        <dbReference type="ARBA" id="ARBA00023136"/>
    </source>
</evidence>
<dbReference type="GO" id="GO:0043813">
    <property type="term" value="F:phosphatidylinositol-3,5-bisphosphate 5-phosphatase activity"/>
    <property type="evidence" value="ECO:0007669"/>
    <property type="project" value="InterPro"/>
</dbReference>
<sequence>YNYFFLFIISTILHLFYYFTNCIFFPRYFLVGSNNAQTKHRVLKIDRTEPRDLVIIDDKHVYSQQEVRELLGRLDLGNRTKIGQKGSSGLSRAVSAYGIVGFVRFLEGYYIVLITKRRRMADIGGHSIYKIEDTNMIYIPNDSVRVTHPDEARYVRIFQNVDLSSNFYFSYSYDLSHSLQYNMTLLQMPCDAGESEELNTSGRQDSFDIFEEEGIPTQVVHGLINEPYAKYVWNVRLLEKVKDIVHPDWLLYIIHGFCGQSKLLIYGRPVHVTLIARRSSRFAGTRFLKRGANCEGDVANEVETEQIIHDASVMSLTAGSFSSCVQVRGSVPLYWSQDISTMMPKPPIRLDQADPYAHVAALHFDQMLQRFGSPIIILNLVKKREKRKHEKILSEEFYPAITNLNQFLPPEHGIEYIAWDMARYTKSKLCNVLDRLSMIAENVVKRTGFFVNRPDFYCHTLRPDERWGDLGGKVTPNGRIQTGVLRTNCVDCLDRTNTAQFMVGKCALAYQLYALGMIDKPKLQFDTDCVSRLFEELYEDHGDTLSLQYGGSQLVHRVKTYRKIAPWTQHSKDIMQTLSRYYSNAFSDADRQDAINLFLQVFQPSESKPHLWELPTDFYLHHSDTMVLPHQQHSYTHWWTDGLLTFLPSPYDEAQCEKNRRKVAVKRMNRFDESIDIYTEFFKPYELTSFDDTFSIAMTNSSRSHTLSCCAHLHGAYCFYKTVIPYT</sequence>
<feature type="transmembrane region" description="Helical" evidence="4">
    <location>
        <begin position="94"/>
        <end position="112"/>
    </location>
</feature>
<dbReference type="Ensembl" id="ENSCCRT00000065930.2">
    <property type="protein sequence ID" value="ENSCCRP00000060801.2"/>
    <property type="gene ID" value="ENSCCRG00000032517.2"/>
</dbReference>
<reference evidence="6" key="2">
    <citation type="submission" date="2025-09" db="UniProtKB">
        <authorList>
            <consortium name="Ensembl"/>
        </authorList>
    </citation>
    <scope>IDENTIFICATION</scope>
</reference>
<feature type="domain" description="SAC" evidence="5">
    <location>
        <begin position="158"/>
        <end position="551"/>
    </location>
</feature>